<dbReference type="OMA" id="KHCENPI"/>
<dbReference type="InterPro" id="IPR019442">
    <property type="entry name" value="THADA/TRM732_DUF2428"/>
</dbReference>
<dbReference type="GO" id="GO:0005829">
    <property type="term" value="C:cytosol"/>
    <property type="evidence" value="ECO:0007669"/>
    <property type="project" value="TreeGrafter"/>
</dbReference>
<dbReference type="Pfam" id="PF25150">
    <property type="entry name" value="TPR_Trm732"/>
    <property type="match status" value="1"/>
</dbReference>
<evidence type="ECO:0000259" key="3">
    <source>
        <dbReference type="Pfam" id="PF10350"/>
    </source>
</evidence>
<evidence type="ECO:0000256" key="1">
    <source>
        <dbReference type="ARBA" id="ARBA00010409"/>
    </source>
</evidence>
<keyword evidence="7" id="KW-1185">Reference proteome</keyword>
<comment type="similarity">
    <text evidence="1">Belongs to the THADA family.</text>
</comment>
<evidence type="ECO:0000313" key="6">
    <source>
        <dbReference type="EMBL" id="EQC31824.1"/>
    </source>
</evidence>
<name>T0Q1V3_SAPDV</name>
<dbReference type="VEuPathDB" id="FungiDB:SDRG_10612"/>
<dbReference type="InterPro" id="IPR016024">
    <property type="entry name" value="ARM-type_fold"/>
</dbReference>
<organism evidence="6 7">
    <name type="scientific">Saprolegnia diclina (strain VS20)</name>
    <dbReference type="NCBI Taxonomy" id="1156394"/>
    <lineage>
        <taxon>Eukaryota</taxon>
        <taxon>Sar</taxon>
        <taxon>Stramenopiles</taxon>
        <taxon>Oomycota</taxon>
        <taxon>Saprolegniomycetes</taxon>
        <taxon>Saprolegniales</taxon>
        <taxon>Saprolegniaceae</taxon>
        <taxon>Saprolegnia</taxon>
    </lineage>
</organism>
<accession>T0Q1V3</accession>
<dbReference type="InterPro" id="IPR056842">
    <property type="entry name" value="THADA-like_TPR_C"/>
</dbReference>
<evidence type="ECO:0000313" key="7">
    <source>
        <dbReference type="Proteomes" id="UP000030762"/>
    </source>
</evidence>
<dbReference type="STRING" id="1156394.T0Q1V3"/>
<reference evidence="6 7" key="1">
    <citation type="submission" date="2012-04" db="EMBL/GenBank/DDBJ databases">
        <title>The Genome Sequence of Saprolegnia declina VS20.</title>
        <authorList>
            <consortium name="The Broad Institute Genome Sequencing Platform"/>
            <person name="Russ C."/>
            <person name="Nusbaum C."/>
            <person name="Tyler B."/>
            <person name="van West P."/>
            <person name="Dieguez-Uribeondo J."/>
            <person name="de Bruijn I."/>
            <person name="Tripathy S."/>
            <person name="Jiang R."/>
            <person name="Young S.K."/>
            <person name="Zeng Q."/>
            <person name="Gargeya S."/>
            <person name="Fitzgerald M."/>
            <person name="Haas B."/>
            <person name="Abouelleil A."/>
            <person name="Alvarado L."/>
            <person name="Arachchi H.M."/>
            <person name="Berlin A."/>
            <person name="Chapman S.B."/>
            <person name="Goldberg J."/>
            <person name="Griggs A."/>
            <person name="Gujja S."/>
            <person name="Hansen M."/>
            <person name="Howarth C."/>
            <person name="Imamovic A."/>
            <person name="Larimer J."/>
            <person name="McCowen C."/>
            <person name="Montmayeur A."/>
            <person name="Murphy C."/>
            <person name="Neiman D."/>
            <person name="Pearson M."/>
            <person name="Priest M."/>
            <person name="Roberts A."/>
            <person name="Saif S."/>
            <person name="Shea T."/>
            <person name="Sisk P."/>
            <person name="Sykes S."/>
            <person name="Wortman J."/>
            <person name="Nusbaum C."/>
            <person name="Birren B."/>
        </authorList>
    </citation>
    <scope>NUCLEOTIDE SEQUENCE [LARGE SCALE GENOMIC DNA]</scope>
    <source>
        <strain evidence="6 7">VS20</strain>
    </source>
</reference>
<keyword evidence="2" id="KW-0819">tRNA processing</keyword>
<evidence type="ECO:0000256" key="2">
    <source>
        <dbReference type="ARBA" id="ARBA00022694"/>
    </source>
</evidence>
<feature type="domain" description="tRNA (32-2'-O)-methyltransferase regulator THADA-like TPR repeats region" evidence="4">
    <location>
        <begin position="566"/>
        <end position="767"/>
    </location>
</feature>
<sequence>MVRKKKKSLNTLVKANGLATADAPLPADIRSILLPSPVAVSLHTGANATLDLDLGALTHNLLHAPDSYAQLKALQLFRSHLKLVVAAAPAIRELDAVAQADLWSFASTALRFAFRLYIAKPVRLMRKTILPILDALLSYDAAFPHLASPSLSDVLADEVESFLQVATATDADATSEALDVIDQLLGLAECPHIAEMLWLLHPLGHPGLASLLAFCATQLRVLSAPIAAYAATTTTDDDDDVMQSSEVIHASERCQNLLKTLILLASVQQKTATRVVLFSTTTAIGSPRSLHATLEAMVQQCVIVLNSPVVAKDLLTQVGLVTALLLKLHYHGNDFAGDMLAWVFPSSAGVTGWLRCLDLSAFTPLSRLALYRGLFNAIDDAAFQRPFRSSNVLQVAFDTVLRSCVGAPTLNTRLYAFQVLEMFLRRTIALAQRTSADVLTPASVLNVLDVVLLNWEHPSKRINQFMTPMFTHLVALLDLKASAGLDKWTAIITRVLAQPEESRSRYLATTVLLPKVTAKGLLASHQGFLASVLVAVANKDVSAAAACLFVQVVDDLKCTTEDAAMWAGLWVPYLVHALLSNDAGSRLRVATYVLPILIKSDAASVPPLLAALRAQPASDTRLWSMLELVKCARKSVASPPTLTLDEVHVGLVHADGEIRMAAYDMVCASLKTTALPSPSDLQLVQLFFIASAKSIAPSLRMKSIIGLKAMLLRIRDGMRKSCRRDAATTDDVAHQFPRWVADLVVACVYPGATPQRVTMGLEILQLYLQIFDGTPFLFPAVTKALFNALISSWDKVRALAYSILETFPSPLPGYDDAVNLQSLYRWALTLASSPRQRETDAGALFLRLLAKQSALLVQFGIVPKSQIVGASVQQALVDHLVSILASRLAVVRANADVSEPPLIHGLLLSIRFLLDDAQVTLPTWQTTLSATFECLWESMQLALSVVGDATSGIGAASLDDTFDVANEVLTSEQLRAKAVDSRGHVVLDEDDTDPDTEQRAVVGSWLAAREAGAAMDTLVRLALPLATVTDDALLTSLHKAGATLLNALFELKHGGAVATVSVAFEGICRSLLHHSERHRHLGTWPAKWCDTLLSRLEHAEQAFILRRSAGFASSFVALLRSEPRNAAATMLPKVLSVLLRLGGRANAIDKSRVHALNILKLLAQDAVLAEDMAAHVPSMLRLAIDGFESTSWAVRNSSMMLFAAATQRAIGDKQVADGAAPNGVSSTDVFSRCTGVDTFLADHVGAMTNSALYPLLLLMSRLRPGDGATTSVLPLSTFVPMVTACASQSHIFHRRIAAHALAAIVRTQDIADVIASLLPSLTQWIPRRTSHNAMHGTLLQLLALLDRAADDKAKKLVSASAFAALLAPIVEACTALLPSALALKCMTNKGTFLQLVSSVLQHAPDAKLTQSMWDACIVLYKDDVPRHRSPGLDIVHQAVAAFVVSYVVAHPVHADVVRAGLRSSVFELRRSTTTACAAQATAMAPLSLVATLAAQVVVETHPPTLGRQLQLLVTLAPSSLEVWTHVSPALPTLLELSVHAVDATSKAAALQVLALLHATATVSAPPALAETLVCQIQVLSDELQPLVVRLAAARSLHLSKLLAQQSNANLVVDGWLAALVLLQDDEACVREAIRATVAPLVTSAHAAPSDMMVLPYAVAYLAQTFGHVGRLQEAIASYLTTYTALYPRLDECISASDGHAYNVLCDKIFEAESGNYFKEHELLVQLFAQHFVRTGKVRLPTVVADLETCLRRWAAANALHQQAWVGGTTFFPDVFPLFHNALLVVIAQVHAMNETACEGLQALARNVLGSETHNMHPLLCQALTALATGDPSLAPLLFLTPSWASKHQIVA</sequence>
<feature type="domain" description="DUF2428" evidence="3">
    <location>
        <begin position="931"/>
        <end position="1193"/>
    </location>
</feature>
<gene>
    <name evidence="6" type="ORF">SDRG_10612</name>
</gene>
<dbReference type="eggNOG" id="KOG1810">
    <property type="taxonomic scope" value="Eukaryota"/>
</dbReference>
<evidence type="ECO:0000259" key="4">
    <source>
        <dbReference type="Pfam" id="PF25150"/>
    </source>
</evidence>
<feature type="domain" description="tRNA (32-2'-O)-methyltransferase regulator THADA-like C-terminal TPR repeats region" evidence="5">
    <location>
        <begin position="1195"/>
        <end position="1343"/>
    </location>
</feature>
<dbReference type="Pfam" id="PF10350">
    <property type="entry name" value="DUF2428"/>
    <property type="match status" value="1"/>
</dbReference>
<dbReference type="InParanoid" id="T0Q1V3"/>
<dbReference type="EMBL" id="JH767167">
    <property type="protein sequence ID" value="EQC31824.1"/>
    <property type="molecule type" value="Genomic_DNA"/>
</dbReference>
<protein>
    <submittedName>
        <fullName evidence="6">Uncharacterized protein</fullName>
    </submittedName>
</protein>
<dbReference type="PANTHER" id="PTHR14387:SF0">
    <property type="entry name" value="DUF2428 DOMAIN-CONTAINING PROTEIN"/>
    <property type="match status" value="1"/>
</dbReference>
<dbReference type="InterPro" id="IPR051954">
    <property type="entry name" value="tRNA_methyltransferase_THADA"/>
</dbReference>
<dbReference type="SUPFAM" id="SSF48371">
    <property type="entry name" value="ARM repeat"/>
    <property type="match status" value="1"/>
</dbReference>
<dbReference type="PANTHER" id="PTHR14387">
    <property type="entry name" value="THADA/DEATH RECEPTOR INTERACTING PROTEIN"/>
    <property type="match status" value="1"/>
</dbReference>
<evidence type="ECO:0000259" key="5">
    <source>
        <dbReference type="Pfam" id="PF25151"/>
    </source>
</evidence>
<dbReference type="GO" id="GO:0030488">
    <property type="term" value="P:tRNA methylation"/>
    <property type="evidence" value="ECO:0007669"/>
    <property type="project" value="TreeGrafter"/>
</dbReference>
<dbReference type="InterPro" id="IPR056843">
    <property type="entry name" value="THADA-like_TPR"/>
</dbReference>
<proteinExistence type="inferred from homology"/>
<dbReference type="RefSeq" id="XP_008614831.1">
    <property type="nucleotide sequence ID" value="XM_008616609.1"/>
</dbReference>
<dbReference type="Proteomes" id="UP000030762">
    <property type="component" value="Unassembled WGS sequence"/>
</dbReference>
<dbReference type="Pfam" id="PF25151">
    <property type="entry name" value="TPR_Trm732_C"/>
    <property type="match status" value="1"/>
</dbReference>
<dbReference type="OrthoDB" id="73997at2759"/>
<dbReference type="GeneID" id="19951339"/>